<keyword evidence="1" id="KW-0150">Chloroplast</keyword>
<organism evidence="1">
    <name type="scientific">Microchloropsis salina</name>
    <dbReference type="NCBI Taxonomy" id="2511165"/>
    <lineage>
        <taxon>Eukaryota</taxon>
        <taxon>Sar</taxon>
        <taxon>Stramenopiles</taxon>
        <taxon>Ochrophyta</taxon>
        <taxon>Eustigmatophyceae</taxon>
        <taxon>Eustigmatales</taxon>
        <taxon>Monodopsidaceae</taxon>
        <taxon>Microchloropsis</taxon>
    </lineage>
</organism>
<sequence length="86" mass="10235">MFTCICINCIFYNQCWIKKGLNKLPKVYTDSSIKLTFRSNINNNKEFSTRNISFKILLNMFNKKQEYEFDVVECEGFCENPGIWIN</sequence>
<dbReference type="AlphaFoldDB" id="T1RI74"/>
<name>T1RI74_9STRA</name>
<protein>
    <submittedName>
        <fullName evidence="1">Uncharacterized protein</fullName>
    </submittedName>
</protein>
<keyword evidence="1" id="KW-0934">Plastid</keyword>
<geneLocation type="chloroplast" evidence="1"/>
<dbReference type="InterPro" id="IPR019656">
    <property type="entry name" value="Uncharacterised_Ycf34"/>
</dbReference>
<reference evidence="1" key="1">
    <citation type="journal article" date="2013" name="BMC Genomics">
        <title>Nannochloropsis plastid and mitochondrial phylogenomes reveal organelle diversification mechanism and intragenus phylotyping strategy in microalgae.</title>
        <authorList>
            <person name="Wei L."/>
            <person name="Xin Y."/>
            <person name="Wang D."/>
            <person name="Jing X."/>
            <person name="Zhou Q."/>
            <person name="Su X."/>
            <person name="Jia J."/>
            <person name="Ning K."/>
            <person name="Chen F."/>
            <person name="Hu Q."/>
            <person name="Xu J."/>
        </authorList>
    </citation>
    <scope>NUCLEOTIDE SEQUENCE</scope>
    <source>
        <strain evidence="1">CCMP537</strain>
    </source>
</reference>
<evidence type="ECO:0000313" key="1">
    <source>
        <dbReference type="EMBL" id="AGI99147.1"/>
    </source>
</evidence>
<dbReference type="EMBL" id="KC598088">
    <property type="protein sequence ID" value="AGI99147.1"/>
    <property type="molecule type" value="Genomic_DNA"/>
</dbReference>
<accession>T1RI74</accession>
<dbReference type="Pfam" id="PF10718">
    <property type="entry name" value="Ycf34"/>
    <property type="match status" value="1"/>
</dbReference>
<dbReference type="RefSeq" id="YP_008519793.1">
    <property type="nucleotide sequence ID" value="NC_022261.1"/>
</dbReference>
<dbReference type="GeneID" id="16791796"/>
<proteinExistence type="predicted"/>
<gene>
    <name evidence="1" type="primary">ycf34</name>
</gene>